<evidence type="ECO:0000256" key="1">
    <source>
        <dbReference type="SAM" id="Coils"/>
    </source>
</evidence>
<protein>
    <submittedName>
        <fullName evidence="3">Uncharacterized protein</fullName>
    </submittedName>
</protein>
<accession>A0A392P1S3</accession>
<dbReference type="EMBL" id="LXQA010059437">
    <property type="protein sequence ID" value="MCI05692.1"/>
    <property type="molecule type" value="Genomic_DNA"/>
</dbReference>
<reference evidence="3 4" key="1">
    <citation type="journal article" date="2018" name="Front. Plant Sci.">
        <title>Red Clover (Trifolium pratense) and Zigzag Clover (T. medium) - A Picture of Genomic Similarities and Differences.</title>
        <authorList>
            <person name="Dluhosova J."/>
            <person name="Istvanek J."/>
            <person name="Nedelnik J."/>
            <person name="Repkova J."/>
        </authorList>
    </citation>
    <scope>NUCLEOTIDE SEQUENCE [LARGE SCALE GENOMIC DNA]</scope>
    <source>
        <strain evidence="4">cv. 10/8</strain>
        <tissue evidence="3">Leaf</tissue>
    </source>
</reference>
<proteinExistence type="predicted"/>
<dbReference type="AlphaFoldDB" id="A0A392P1S3"/>
<feature type="compositionally biased region" description="Basic and acidic residues" evidence="2">
    <location>
        <begin position="96"/>
        <end position="115"/>
    </location>
</feature>
<sequence length="193" mass="22116">MKDEFMVLPTDISAEMAALKAKIGDALDKLERIYKKQIKGKAEEDVRRLVESLDRARAKRLTLTPHFEPEERVVFEAFEKSLQEGMLLFEEEMKAEEEKEAAQKKSSKEEHEGSDRMMIEASDHIVLDTSDKDKGKAIMDSEPPSYVLKLQEDVESQKIKQAALEEKVDKIAENQKDMNFKLDAILAFISKKP</sequence>
<organism evidence="3 4">
    <name type="scientific">Trifolium medium</name>
    <dbReference type="NCBI Taxonomy" id="97028"/>
    <lineage>
        <taxon>Eukaryota</taxon>
        <taxon>Viridiplantae</taxon>
        <taxon>Streptophyta</taxon>
        <taxon>Embryophyta</taxon>
        <taxon>Tracheophyta</taxon>
        <taxon>Spermatophyta</taxon>
        <taxon>Magnoliopsida</taxon>
        <taxon>eudicotyledons</taxon>
        <taxon>Gunneridae</taxon>
        <taxon>Pentapetalae</taxon>
        <taxon>rosids</taxon>
        <taxon>fabids</taxon>
        <taxon>Fabales</taxon>
        <taxon>Fabaceae</taxon>
        <taxon>Papilionoideae</taxon>
        <taxon>50 kb inversion clade</taxon>
        <taxon>NPAAA clade</taxon>
        <taxon>Hologalegina</taxon>
        <taxon>IRL clade</taxon>
        <taxon>Trifolieae</taxon>
        <taxon>Trifolium</taxon>
    </lineage>
</organism>
<feature type="region of interest" description="Disordered" evidence="2">
    <location>
        <begin position="92"/>
        <end position="115"/>
    </location>
</feature>
<evidence type="ECO:0000256" key="2">
    <source>
        <dbReference type="SAM" id="MobiDB-lite"/>
    </source>
</evidence>
<comment type="caution">
    <text evidence="3">The sequence shown here is derived from an EMBL/GenBank/DDBJ whole genome shotgun (WGS) entry which is preliminary data.</text>
</comment>
<dbReference type="Proteomes" id="UP000265520">
    <property type="component" value="Unassembled WGS sequence"/>
</dbReference>
<keyword evidence="4" id="KW-1185">Reference proteome</keyword>
<name>A0A392P1S3_9FABA</name>
<evidence type="ECO:0000313" key="4">
    <source>
        <dbReference type="Proteomes" id="UP000265520"/>
    </source>
</evidence>
<feature type="coiled-coil region" evidence="1">
    <location>
        <begin position="147"/>
        <end position="174"/>
    </location>
</feature>
<keyword evidence="1" id="KW-0175">Coiled coil</keyword>
<evidence type="ECO:0000313" key="3">
    <source>
        <dbReference type="EMBL" id="MCI05692.1"/>
    </source>
</evidence>